<evidence type="ECO:0000256" key="6">
    <source>
        <dbReference type="ARBA" id="ARBA00022679"/>
    </source>
</evidence>
<dbReference type="InterPro" id="IPR050398">
    <property type="entry name" value="HssS/ArlS-like"/>
</dbReference>
<dbReference type="InterPro" id="IPR036890">
    <property type="entry name" value="HATPase_C_sf"/>
</dbReference>
<dbReference type="EMBL" id="LVJH01000029">
    <property type="protein sequence ID" value="OAB41537.1"/>
    <property type="molecule type" value="Genomic_DNA"/>
</dbReference>
<keyword evidence="6" id="KW-0808">Transferase</keyword>
<evidence type="ECO:0000256" key="12">
    <source>
        <dbReference type="ARBA" id="ARBA00023012"/>
    </source>
</evidence>
<dbReference type="GO" id="GO:0005886">
    <property type="term" value="C:plasma membrane"/>
    <property type="evidence" value="ECO:0007669"/>
    <property type="project" value="UniProtKB-SubCell"/>
</dbReference>
<dbReference type="Gene3D" id="6.10.340.10">
    <property type="match status" value="1"/>
</dbReference>
<comment type="catalytic activity">
    <reaction evidence="1">
        <text>ATP + protein L-histidine = ADP + protein N-phospho-L-histidine.</text>
        <dbReference type="EC" id="2.7.13.3"/>
    </reaction>
</comment>
<keyword evidence="10" id="KW-0067">ATP-binding</keyword>
<dbReference type="STRING" id="494026.PGLA_17075"/>
<proteinExistence type="predicted"/>
<evidence type="ECO:0000313" key="18">
    <source>
        <dbReference type="Proteomes" id="UP000076967"/>
    </source>
</evidence>
<dbReference type="InterPro" id="IPR003594">
    <property type="entry name" value="HATPase_dom"/>
</dbReference>
<dbReference type="Pfam" id="PF00672">
    <property type="entry name" value="HAMP"/>
    <property type="match status" value="1"/>
</dbReference>
<dbReference type="InterPro" id="IPR005467">
    <property type="entry name" value="His_kinase_dom"/>
</dbReference>
<dbReference type="EC" id="2.7.13.3" evidence="3"/>
<dbReference type="InterPro" id="IPR004358">
    <property type="entry name" value="Sig_transdc_His_kin-like_C"/>
</dbReference>
<dbReference type="InterPro" id="IPR003661">
    <property type="entry name" value="HisK_dim/P_dom"/>
</dbReference>
<dbReference type="InterPro" id="IPR036097">
    <property type="entry name" value="HisK_dim/P_sf"/>
</dbReference>
<feature type="domain" description="HAMP" evidence="16">
    <location>
        <begin position="68"/>
        <end position="120"/>
    </location>
</feature>
<dbReference type="PANTHER" id="PTHR45528">
    <property type="entry name" value="SENSOR HISTIDINE KINASE CPXA"/>
    <property type="match status" value="1"/>
</dbReference>
<dbReference type="OrthoDB" id="9792991at2"/>
<dbReference type="Gene3D" id="3.30.565.10">
    <property type="entry name" value="Histidine kinase-like ATPase, C-terminal domain"/>
    <property type="match status" value="1"/>
</dbReference>
<reference evidence="17 18" key="1">
    <citation type="submission" date="2016-03" db="EMBL/GenBank/DDBJ databases">
        <title>Draft genome sequence of Paenibacillus glacialis DSM 22343.</title>
        <authorList>
            <person name="Shin S.-K."/>
            <person name="Yi H."/>
        </authorList>
    </citation>
    <scope>NUCLEOTIDE SEQUENCE [LARGE SCALE GENOMIC DNA]</scope>
    <source>
        <strain evidence="17 18">DSM 22343</strain>
    </source>
</reference>
<dbReference type="Gene3D" id="1.10.287.130">
    <property type="match status" value="1"/>
</dbReference>
<keyword evidence="7 14" id="KW-0812">Transmembrane</keyword>
<evidence type="ECO:0000256" key="11">
    <source>
        <dbReference type="ARBA" id="ARBA00022989"/>
    </source>
</evidence>
<evidence type="ECO:0000256" key="1">
    <source>
        <dbReference type="ARBA" id="ARBA00000085"/>
    </source>
</evidence>
<sequence length="353" mass="40154">MGIRLKLILIFTSSVIFAGLSIIILQKILSQSVVFVDVDISRWEERYSFVYFAIFVILTFIFFYVLTIKIIRRIKHIDTCVNLMKEGNLDIRIQMETQDEIGNLARGINAMVQSLKESMEREHQAENMKNEMIASISHDLRTPVTSLIGYMDLIKTDINSDILSCTKYVDICQKKCDDLKNQIQDLLDYCHINFQGIPMNKVRVDIKELLQQVIIDFVPQLEKADMAFTIENSGESCQVEVDIALLVRLLQNMISNGIFYGYSGKMMNLRLFEEGDNVIIQIANYGKPILPEDIPYIFEKYYRAEKSRSRNTGGKGMGLAIAKSIAEIHGGSIAVKSTEAETVFSIMLPSARS</sequence>
<dbReference type="FunFam" id="3.30.565.10:FF:000013">
    <property type="entry name" value="Two-component sensor histidine kinase"/>
    <property type="match status" value="1"/>
</dbReference>
<evidence type="ECO:0000256" key="7">
    <source>
        <dbReference type="ARBA" id="ARBA00022692"/>
    </source>
</evidence>
<keyword evidence="8" id="KW-0547">Nucleotide-binding</keyword>
<dbReference type="SUPFAM" id="SSF47384">
    <property type="entry name" value="Homodimeric domain of signal transducing histidine kinase"/>
    <property type="match status" value="1"/>
</dbReference>
<accession>A0A162LXW3</accession>
<comment type="caution">
    <text evidence="17">The sequence shown here is derived from an EMBL/GenBank/DDBJ whole genome shotgun (WGS) entry which is preliminary data.</text>
</comment>
<dbReference type="SUPFAM" id="SSF55874">
    <property type="entry name" value="ATPase domain of HSP90 chaperone/DNA topoisomerase II/histidine kinase"/>
    <property type="match status" value="1"/>
</dbReference>
<dbReference type="SMART" id="SM00304">
    <property type="entry name" value="HAMP"/>
    <property type="match status" value="1"/>
</dbReference>
<evidence type="ECO:0000256" key="3">
    <source>
        <dbReference type="ARBA" id="ARBA00012438"/>
    </source>
</evidence>
<evidence type="ECO:0000259" key="16">
    <source>
        <dbReference type="PROSITE" id="PS50885"/>
    </source>
</evidence>
<keyword evidence="13 14" id="KW-0472">Membrane</keyword>
<evidence type="ECO:0000256" key="8">
    <source>
        <dbReference type="ARBA" id="ARBA00022741"/>
    </source>
</evidence>
<dbReference type="Pfam" id="PF00512">
    <property type="entry name" value="HisKA"/>
    <property type="match status" value="1"/>
</dbReference>
<organism evidence="17 18">
    <name type="scientific">Paenibacillus glacialis</name>
    <dbReference type="NCBI Taxonomy" id="494026"/>
    <lineage>
        <taxon>Bacteria</taxon>
        <taxon>Bacillati</taxon>
        <taxon>Bacillota</taxon>
        <taxon>Bacilli</taxon>
        <taxon>Bacillales</taxon>
        <taxon>Paenibacillaceae</taxon>
        <taxon>Paenibacillus</taxon>
    </lineage>
</organism>
<evidence type="ECO:0000256" key="2">
    <source>
        <dbReference type="ARBA" id="ARBA00004651"/>
    </source>
</evidence>
<dbReference type="SMART" id="SM00387">
    <property type="entry name" value="HATPase_c"/>
    <property type="match status" value="1"/>
</dbReference>
<evidence type="ECO:0000256" key="4">
    <source>
        <dbReference type="ARBA" id="ARBA00022475"/>
    </source>
</evidence>
<dbReference type="InterPro" id="IPR003660">
    <property type="entry name" value="HAMP_dom"/>
</dbReference>
<evidence type="ECO:0000256" key="10">
    <source>
        <dbReference type="ARBA" id="ARBA00022840"/>
    </source>
</evidence>
<keyword evidence="12" id="KW-0902">Two-component regulatory system</keyword>
<protein>
    <recommendedName>
        <fullName evidence="3">histidine kinase</fullName>
        <ecNumber evidence="3">2.7.13.3</ecNumber>
    </recommendedName>
</protein>
<dbReference type="GO" id="GO:0005524">
    <property type="term" value="F:ATP binding"/>
    <property type="evidence" value="ECO:0007669"/>
    <property type="project" value="UniProtKB-KW"/>
</dbReference>
<dbReference type="SUPFAM" id="SSF158472">
    <property type="entry name" value="HAMP domain-like"/>
    <property type="match status" value="1"/>
</dbReference>
<feature type="domain" description="Histidine kinase" evidence="15">
    <location>
        <begin position="135"/>
        <end position="352"/>
    </location>
</feature>
<keyword evidence="4" id="KW-1003">Cell membrane</keyword>
<dbReference type="SMART" id="SM00388">
    <property type="entry name" value="HisKA"/>
    <property type="match status" value="1"/>
</dbReference>
<gene>
    <name evidence="17" type="ORF">PGLA_17075</name>
</gene>
<evidence type="ECO:0000256" key="13">
    <source>
        <dbReference type="ARBA" id="ARBA00023136"/>
    </source>
</evidence>
<dbReference type="Pfam" id="PF02518">
    <property type="entry name" value="HATPase_c"/>
    <property type="match status" value="1"/>
</dbReference>
<keyword evidence="5" id="KW-0597">Phosphoprotein</keyword>
<dbReference type="AlphaFoldDB" id="A0A162LXW3"/>
<dbReference type="PRINTS" id="PR00344">
    <property type="entry name" value="BCTRLSENSOR"/>
</dbReference>
<dbReference type="PANTHER" id="PTHR45528:SF1">
    <property type="entry name" value="SENSOR HISTIDINE KINASE CPXA"/>
    <property type="match status" value="1"/>
</dbReference>
<name>A0A162LXW3_9BACL</name>
<comment type="subcellular location">
    <subcellularLocation>
        <location evidence="2">Cell membrane</location>
        <topology evidence="2">Multi-pass membrane protein</topology>
    </subcellularLocation>
</comment>
<evidence type="ECO:0000256" key="14">
    <source>
        <dbReference type="SAM" id="Phobius"/>
    </source>
</evidence>
<dbReference type="Proteomes" id="UP000076967">
    <property type="component" value="Unassembled WGS sequence"/>
</dbReference>
<evidence type="ECO:0000256" key="5">
    <source>
        <dbReference type="ARBA" id="ARBA00022553"/>
    </source>
</evidence>
<dbReference type="PROSITE" id="PS50109">
    <property type="entry name" value="HIS_KIN"/>
    <property type="match status" value="1"/>
</dbReference>
<keyword evidence="9 17" id="KW-0418">Kinase</keyword>
<evidence type="ECO:0000313" key="17">
    <source>
        <dbReference type="EMBL" id="OAB41537.1"/>
    </source>
</evidence>
<dbReference type="CDD" id="cd06225">
    <property type="entry name" value="HAMP"/>
    <property type="match status" value="1"/>
</dbReference>
<feature type="transmembrane region" description="Helical" evidence="14">
    <location>
        <begin position="49"/>
        <end position="66"/>
    </location>
</feature>
<keyword evidence="11 14" id="KW-1133">Transmembrane helix</keyword>
<dbReference type="PROSITE" id="PS50885">
    <property type="entry name" value="HAMP"/>
    <property type="match status" value="1"/>
</dbReference>
<dbReference type="GO" id="GO:0000155">
    <property type="term" value="F:phosphorelay sensor kinase activity"/>
    <property type="evidence" value="ECO:0007669"/>
    <property type="project" value="InterPro"/>
</dbReference>
<evidence type="ECO:0000259" key="15">
    <source>
        <dbReference type="PROSITE" id="PS50109"/>
    </source>
</evidence>
<dbReference type="CDD" id="cd00082">
    <property type="entry name" value="HisKA"/>
    <property type="match status" value="1"/>
</dbReference>
<evidence type="ECO:0000256" key="9">
    <source>
        <dbReference type="ARBA" id="ARBA00022777"/>
    </source>
</evidence>
<feature type="transmembrane region" description="Helical" evidence="14">
    <location>
        <begin position="7"/>
        <end position="29"/>
    </location>
</feature>
<keyword evidence="18" id="KW-1185">Reference proteome</keyword>